<gene>
    <name evidence="3" type="ORF">EFP01_070</name>
</gene>
<organism evidence="3 4">
    <name type="scientific">Enterococcus phage EFP01</name>
    <dbReference type="NCBI Taxonomy" id="1926594"/>
    <lineage>
        <taxon>Viruses</taxon>
        <taxon>Duplodnaviria</taxon>
        <taxon>Heunggongvirae</taxon>
        <taxon>Uroviricota</taxon>
        <taxon>Caudoviricetes</taxon>
        <taxon>Herelleviridae</taxon>
        <taxon>Brockvirinae</taxon>
        <taxon>Schiekvirus</taxon>
        <taxon>Schiekvirus EFP01</taxon>
    </lineage>
</organism>
<dbReference type="Proteomes" id="UP000224269">
    <property type="component" value="Segment"/>
</dbReference>
<name>A0A288TZ43_9CAUD</name>
<keyword evidence="4" id="KW-1185">Reference proteome</keyword>
<feature type="coiled-coil region" evidence="1">
    <location>
        <begin position="207"/>
        <end position="234"/>
    </location>
</feature>
<dbReference type="InterPro" id="IPR002048">
    <property type="entry name" value="EF_hand_dom"/>
</dbReference>
<dbReference type="EMBL" id="KY549443">
    <property type="protein sequence ID" value="APZ81997.1"/>
    <property type="molecule type" value="Genomic_DNA"/>
</dbReference>
<proteinExistence type="predicted"/>
<dbReference type="PROSITE" id="PS00018">
    <property type="entry name" value="EF_HAND_1"/>
    <property type="match status" value="1"/>
</dbReference>
<sequence>MVTDELEYKEIVLILDKDNYVEQWGENLNGEGSLISVTLPASHPFFANSCASYRFIDGELVFVPDRQIKFAREDKKELLALECKQKILEGFLYEHEKIMYRVSYSVNKQSLFEQTEQLFKMKSITSVDWEFIKDGQVQIIALDKLAFMTLYTYATLVKKEKIDKLNCKLYPLVDEKETIEEIATITWDSIPDEPLPEKPVIDLDGDGEISQEEFDALAKENKELKQKVELNELALMDAINMLSSMITG</sequence>
<evidence type="ECO:0000313" key="3">
    <source>
        <dbReference type="EMBL" id="APZ81997.1"/>
    </source>
</evidence>
<protein>
    <recommendedName>
        <fullName evidence="2">EF-hand domain-containing protein</fullName>
    </recommendedName>
</protein>
<keyword evidence="1" id="KW-0175">Coiled coil</keyword>
<dbReference type="GO" id="GO:0005509">
    <property type="term" value="F:calcium ion binding"/>
    <property type="evidence" value="ECO:0007669"/>
    <property type="project" value="InterPro"/>
</dbReference>
<feature type="domain" description="EF-hand" evidence="2">
    <location>
        <begin position="200"/>
        <end position="224"/>
    </location>
</feature>
<evidence type="ECO:0000313" key="4">
    <source>
        <dbReference type="Proteomes" id="UP000224269"/>
    </source>
</evidence>
<dbReference type="InterPro" id="IPR018247">
    <property type="entry name" value="EF_Hand_1_Ca_BS"/>
</dbReference>
<evidence type="ECO:0000256" key="1">
    <source>
        <dbReference type="SAM" id="Coils"/>
    </source>
</evidence>
<evidence type="ECO:0000259" key="2">
    <source>
        <dbReference type="PROSITE" id="PS50222"/>
    </source>
</evidence>
<reference evidence="4" key="1">
    <citation type="submission" date="2016-12" db="EMBL/GenBank/DDBJ databases">
        <authorList>
            <person name="Lee J.-H."/>
            <person name="Kim Y.-T."/>
            <person name="Kim J.-H."/>
            <person name="Ryu S.-R."/>
        </authorList>
    </citation>
    <scope>NUCLEOTIDE SEQUENCE [LARGE SCALE GENOMIC DNA]</scope>
</reference>
<accession>A0A288TZ43</accession>
<dbReference type="PROSITE" id="PS50222">
    <property type="entry name" value="EF_HAND_2"/>
    <property type="match status" value="1"/>
</dbReference>